<dbReference type="CDD" id="cd00158">
    <property type="entry name" value="RHOD"/>
    <property type="match status" value="1"/>
</dbReference>
<protein>
    <submittedName>
        <fullName evidence="2">Rhodanese-like domain-containing protein</fullName>
    </submittedName>
</protein>
<sequence length="106" mass="11566">MNGKAYNELLPNEVHDRMKSKENVAIIDVREPDEWESGHIPGAKHIPLGQITGALNEINPKEETIVVCRSGNRSGKACEYLSSLGFKVLNMSGGMSAWSGDIEIGK</sequence>
<keyword evidence="3" id="KW-1185">Reference proteome</keyword>
<reference evidence="2" key="1">
    <citation type="submission" date="2020-03" db="EMBL/GenBank/DDBJ databases">
        <title>Draft sequencing of Paenibacilllus sp. S3N08.</title>
        <authorList>
            <person name="Kim D.-U."/>
        </authorList>
    </citation>
    <scope>NUCLEOTIDE SEQUENCE</scope>
    <source>
        <strain evidence="2">S3N08</strain>
    </source>
</reference>
<dbReference type="EMBL" id="JAAOIW010000013">
    <property type="protein sequence ID" value="NHN33751.1"/>
    <property type="molecule type" value="Genomic_DNA"/>
</dbReference>
<dbReference type="InterPro" id="IPR001763">
    <property type="entry name" value="Rhodanese-like_dom"/>
</dbReference>
<dbReference type="InterPro" id="IPR036873">
    <property type="entry name" value="Rhodanese-like_dom_sf"/>
</dbReference>
<dbReference type="PANTHER" id="PTHR43031">
    <property type="entry name" value="FAD-DEPENDENT OXIDOREDUCTASE"/>
    <property type="match status" value="1"/>
</dbReference>
<dbReference type="Proteomes" id="UP001165962">
    <property type="component" value="Unassembled WGS sequence"/>
</dbReference>
<dbReference type="Gene3D" id="3.40.250.10">
    <property type="entry name" value="Rhodanese-like domain"/>
    <property type="match status" value="1"/>
</dbReference>
<dbReference type="PANTHER" id="PTHR43031:SF17">
    <property type="entry name" value="SULFURTRANSFERASE YTWF-RELATED"/>
    <property type="match status" value="1"/>
</dbReference>
<dbReference type="SUPFAM" id="SSF52821">
    <property type="entry name" value="Rhodanese/Cell cycle control phosphatase"/>
    <property type="match status" value="1"/>
</dbReference>
<accession>A0ABX0JEU7</accession>
<dbReference type="Pfam" id="PF00581">
    <property type="entry name" value="Rhodanese"/>
    <property type="match status" value="1"/>
</dbReference>
<gene>
    <name evidence="2" type="ORF">G9U52_28445</name>
</gene>
<dbReference type="InterPro" id="IPR050229">
    <property type="entry name" value="GlpE_sulfurtransferase"/>
</dbReference>
<dbReference type="SMART" id="SM00450">
    <property type="entry name" value="RHOD"/>
    <property type="match status" value="1"/>
</dbReference>
<organism evidence="2 3">
    <name type="scientific">Paenibacillus agricola</name>
    <dbReference type="NCBI Taxonomy" id="2716264"/>
    <lineage>
        <taxon>Bacteria</taxon>
        <taxon>Bacillati</taxon>
        <taxon>Bacillota</taxon>
        <taxon>Bacilli</taxon>
        <taxon>Bacillales</taxon>
        <taxon>Paenibacillaceae</taxon>
        <taxon>Paenibacillus</taxon>
    </lineage>
</organism>
<feature type="domain" description="Rhodanese" evidence="1">
    <location>
        <begin position="20"/>
        <end position="103"/>
    </location>
</feature>
<dbReference type="PROSITE" id="PS50206">
    <property type="entry name" value="RHODANESE_3"/>
    <property type="match status" value="1"/>
</dbReference>
<dbReference type="RefSeq" id="WP_166154050.1">
    <property type="nucleotide sequence ID" value="NZ_JAAOIW010000013.1"/>
</dbReference>
<comment type="caution">
    <text evidence="2">The sequence shown here is derived from an EMBL/GenBank/DDBJ whole genome shotgun (WGS) entry which is preliminary data.</text>
</comment>
<evidence type="ECO:0000313" key="2">
    <source>
        <dbReference type="EMBL" id="NHN33751.1"/>
    </source>
</evidence>
<name>A0ABX0JEU7_9BACL</name>
<proteinExistence type="predicted"/>
<evidence type="ECO:0000313" key="3">
    <source>
        <dbReference type="Proteomes" id="UP001165962"/>
    </source>
</evidence>
<evidence type="ECO:0000259" key="1">
    <source>
        <dbReference type="PROSITE" id="PS50206"/>
    </source>
</evidence>